<accession>A0A183TJY9</accession>
<organism evidence="10">
    <name type="scientific">Schistocephalus solidus</name>
    <name type="common">Tapeworm</name>
    <dbReference type="NCBI Taxonomy" id="70667"/>
    <lineage>
        <taxon>Eukaryota</taxon>
        <taxon>Metazoa</taxon>
        <taxon>Spiralia</taxon>
        <taxon>Lophotrochozoa</taxon>
        <taxon>Platyhelminthes</taxon>
        <taxon>Cestoda</taxon>
        <taxon>Eucestoda</taxon>
        <taxon>Diphyllobothriidea</taxon>
        <taxon>Diphyllobothriidae</taxon>
        <taxon>Schistocephalus</taxon>
    </lineage>
</organism>
<feature type="compositionally biased region" description="Polar residues" evidence="6">
    <location>
        <begin position="467"/>
        <end position="488"/>
    </location>
</feature>
<evidence type="ECO:0000256" key="4">
    <source>
        <dbReference type="ARBA" id="ARBA00022884"/>
    </source>
</evidence>
<feature type="domain" description="RRM" evidence="7">
    <location>
        <begin position="97"/>
        <end position="174"/>
    </location>
</feature>
<dbReference type="STRING" id="70667.A0A183TJY9"/>
<dbReference type="Proteomes" id="UP000275846">
    <property type="component" value="Unassembled WGS sequence"/>
</dbReference>
<dbReference type="GO" id="GO:0006417">
    <property type="term" value="P:regulation of translation"/>
    <property type="evidence" value="ECO:0007669"/>
    <property type="project" value="TreeGrafter"/>
</dbReference>
<evidence type="ECO:0000256" key="6">
    <source>
        <dbReference type="SAM" id="MobiDB-lite"/>
    </source>
</evidence>
<dbReference type="Gene3D" id="3.30.70.330">
    <property type="match status" value="2"/>
</dbReference>
<evidence type="ECO:0000313" key="8">
    <source>
        <dbReference type="EMBL" id="VDM03173.1"/>
    </source>
</evidence>
<feature type="region of interest" description="Disordered" evidence="6">
    <location>
        <begin position="429"/>
        <end position="490"/>
    </location>
</feature>
<feature type="region of interest" description="Disordered" evidence="6">
    <location>
        <begin position="784"/>
        <end position="863"/>
    </location>
</feature>
<dbReference type="InterPro" id="IPR035979">
    <property type="entry name" value="RBD_domain_sf"/>
</dbReference>
<name>A0A183TJY9_SCHSO</name>
<feature type="compositionally biased region" description="Polar residues" evidence="6">
    <location>
        <begin position="815"/>
        <end position="826"/>
    </location>
</feature>
<evidence type="ECO:0000313" key="9">
    <source>
        <dbReference type="Proteomes" id="UP000275846"/>
    </source>
</evidence>
<dbReference type="InterPro" id="IPR000504">
    <property type="entry name" value="RRM_dom"/>
</dbReference>
<protein>
    <submittedName>
        <fullName evidence="10">DAZ-associated protein 1</fullName>
    </submittedName>
</protein>
<dbReference type="EMBL" id="UYSU01041520">
    <property type="protein sequence ID" value="VDM03173.1"/>
    <property type="molecule type" value="Genomic_DNA"/>
</dbReference>
<dbReference type="CDD" id="cd12325">
    <property type="entry name" value="RRM1_hnRNPA_hnRNPD_like"/>
    <property type="match status" value="1"/>
</dbReference>
<feature type="region of interest" description="Disordered" evidence="6">
    <location>
        <begin position="548"/>
        <end position="648"/>
    </location>
</feature>
<dbReference type="GO" id="GO:0005737">
    <property type="term" value="C:cytoplasm"/>
    <property type="evidence" value="ECO:0007669"/>
    <property type="project" value="UniProtKB-SubCell"/>
</dbReference>
<feature type="domain" description="RRM" evidence="7">
    <location>
        <begin position="10"/>
        <end position="92"/>
    </location>
</feature>
<dbReference type="PROSITE" id="PS50102">
    <property type="entry name" value="RRM"/>
    <property type="match status" value="2"/>
</dbReference>
<dbReference type="SUPFAM" id="SSF54928">
    <property type="entry name" value="RNA-binding domain, RBD"/>
    <property type="match status" value="2"/>
</dbReference>
<dbReference type="Pfam" id="PF00076">
    <property type="entry name" value="RRM_1"/>
    <property type="match status" value="2"/>
</dbReference>
<gene>
    <name evidence="8" type="ORF">SSLN_LOCUS16787</name>
</gene>
<evidence type="ECO:0000256" key="2">
    <source>
        <dbReference type="ARBA" id="ARBA00022490"/>
    </source>
</evidence>
<dbReference type="PANTHER" id="PTHR48032">
    <property type="entry name" value="RNA-BINDING PROTEIN MUSASHI HOMOLOG RBP6"/>
    <property type="match status" value="1"/>
</dbReference>
<comment type="subcellular location">
    <subcellularLocation>
        <location evidence="1">Cytoplasm</location>
    </subcellularLocation>
</comment>
<dbReference type="PANTHER" id="PTHR48032:SF18">
    <property type="entry name" value="RRM DOMAIN-CONTAINING PROTEIN"/>
    <property type="match status" value="1"/>
</dbReference>
<keyword evidence="9" id="KW-1185">Reference proteome</keyword>
<dbReference type="AlphaFoldDB" id="A0A183TJY9"/>
<dbReference type="SMART" id="SM00360">
    <property type="entry name" value="RRM"/>
    <property type="match status" value="2"/>
</dbReference>
<keyword evidence="2" id="KW-0963">Cytoplasm</keyword>
<reference evidence="8 9" key="2">
    <citation type="submission" date="2018-11" db="EMBL/GenBank/DDBJ databases">
        <authorList>
            <consortium name="Pathogen Informatics"/>
        </authorList>
    </citation>
    <scope>NUCLEOTIDE SEQUENCE [LARGE SCALE GENOMIC DNA]</scope>
    <source>
        <strain evidence="8 9">NST_G2</strain>
    </source>
</reference>
<dbReference type="GO" id="GO:0003729">
    <property type="term" value="F:mRNA binding"/>
    <property type="evidence" value="ECO:0007669"/>
    <property type="project" value="TreeGrafter"/>
</dbReference>
<dbReference type="WBParaSite" id="SSLN_0001742701-mRNA-1">
    <property type="protein sequence ID" value="SSLN_0001742701-mRNA-1"/>
    <property type="gene ID" value="SSLN_0001742701"/>
</dbReference>
<sequence>MTDSEGNEIGKLFIGGLSQATNSESLRVYFMQFGELEDAVVMMDNKTGRSRGFGYVKYKDPESVKIALEAKPHILDGKEVDAKQCNVNMKGRNRRSLKVFVGGIGLDQDVQSLTAFFEKFGHVTDVNLMMDANKQRHRGFAFIGFDDENVVNRLINMHYTTMNNKQVEIKAMEPPNFGRKNGNSLANQNDNGDHYGRCGGTNTQNSNFVHMGMHASHMSSYQPGHLHCAVGKDLGNHLTHGIVPGPTFSVPNPPYSNSFLGATDSINQVQPYVNRNGGRVVSDQFSNASNSFSGNGSFLPGKLSVPLIFTNGFIPLTSPVYGTWNSATMPGISNTGCQALGAAYPYQVLQPQLFHPNIMSNSDEYWQHTAPAGACPQQTSVQNMVYSPYVTSTQNAGNQQSMMPSMTGSMYAPSLMSNPAPHRIYSATSTQVNASQQAQTATSASETVNPEAVSSQGTDAEVVSAPLTVSSPGGGTHSVQSPRASFQSPMGAPYRSTIMPPDGTAAGLYFPPLEQAPVVQNLWCSQLPALPVQYLPTMWNIPQTTSTDFLSHLPTQPARTDHQTPQIPNSPMRQSTEQGKSELSNVMAKPSGDDPDVYGKDRPELLETSETETPKIKEECPDALETIPTGSEKKESFEKSPGSNWQMQRPLHTWPYTVGARAPCWGDAQAGVAAHGYGLTSGIILQPHPSASNWSGLPPIYDPSLESALCGGYFRNAGYPRSFVGAQEVGLPSTSGEPFLNPSAESNETMSVIESRQKPTMGVAGGKQRDNGVIANVAATTTNMNTTMYRNRKRDSLDHHSENQQSKANKRSDSSKWIYNSSSTSTDRNRATSSSEKDTKNPPLEMNFKNSANAAGDHGTLHI</sequence>
<feature type="compositionally biased region" description="Polar residues" evidence="6">
    <location>
        <begin position="548"/>
        <end position="584"/>
    </location>
</feature>
<feature type="compositionally biased region" description="Low complexity" evidence="6">
    <location>
        <begin position="429"/>
        <end position="447"/>
    </location>
</feature>
<keyword evidence="3" id="KW-0677">Repeat</keyword>
<evidence type="ECO:0000256" key="5">
    <source>
        <dbReference type="PROSITE-ProRule" id="PRU00176"/>
    </source>
</evidence>
<dbReference type="InterPro" id="IPR012677">
    <property type="entry name" value="Nucleotide-bd_a/b_plait_sf"/>
</dbReference>
<dbReference type="OrthoDB" id="6247619at2759"/>
<evidence type="ECO:0000259" key="7">
    <source>
        <dbReference type="PROSITE" id="PS50102"/>
    </source>
</evidence>
<evidence type="ECO:0000256" key="3">
    <source>
        <dbReference type="ARBA" id="ARBA00022737"/>
    </source>
</evidence>
<proteinExistence type="predicted"/>
<feature type="compositionally biased region" description="Basic and acidic residues" evidence="6">
    <location>
        <begin position="827"/>
        <end position="840"/>
    </location>
</feature>
<evidence type="ECO:0000313" key="10">
    <source>
        <dbReference type="WBParaSite" id="SSLN_0001742701-mRNA-1"/>
    </source>
</evidence>
<keyword evidence="4 5" id="KW-0694">RNA-binding</keyword>
<evidence type="ECO:0000256" key="1">
    <source>
        <dbReference type="ARBA" id="ARBA00004496"/>
    </source>
</evidence>
<reference evidence="10" key="1">
    <citation type="submission" date="2016-06" db="UniProtKB">
        <authorList>
            <consortium name="WormBaseParasite"/>
        </authorList>
    </citation>
    <scope>IDENTIFICATION</scope>
</reference>